<dbReference type="Pfam" id="PF21197">
    <property type="entry name" value="PgaA_barrel"/>
    <property type="match status" value="1"/>
</dbReference>
<organism evidence="2 3">
    <name type="scientific">Serratia entomophila</name>
    <dbReference type="NCBI Taxonomy" id="42906"/>
    <lineage>
        <taxon>Bacteria</taxon>
        <taxon>Pseudomonadati</taxon>
        <taxon>Pseudomonadota</taxon>
        <taxon>Gammaproteobacteria</taxon>
        <taxon>Enterobacterales</taxon>
        <taxon>Yersiniaceae</taxon>
        <taxon>Serratia</taxon>
    </lineage>
</organism>
<protein>
    <submittedName>
        <fullName evidence="2">Poly-beta-1,6 N-acetyl-D-glucosamine export porin PgaA</fullName>
    </submittedName>
</protein>
<keyword evidence="3" id="KW-1185">Reference proteome</keyword>
<dbReference type="InterPro" id="IPR049003">
    <property type="entry name" value="PgaA_barrel"/>
</dbReference>
<accession>A0ABY5CNX0</accession>
<evidence type="ECO:0000313" key="3">
    <source>
        <dbReference type="Proteomes" id="UP001056873"/>
    </source>
</evidence>
<dbReference type="Proteomes" id="UP001056873">
    <property type="component" value="Chromosome"/>
</dbReference>
<proteinExistence type="predicted"/>
<feature type="domain" description="PgaA membrane beta barrel" evidence="1">
    <location>
        <begin position="523"/>
        <end position="816"/>
    </location>
</feature>
<evidence type="ECO:0000313" key="2">
    <source>
        <dbReference type="EMBL" id="USU99710.1"/>
    </source>
</evidence>
<sequence length="816" mass="91420">MPKVNPRLRRLGERYPIKYAASLLFIGLALPPGALADEHYDGLIRQARAGNTGPVLAYLSQRRAHDGLNPQQQADFIQVAGWAGRDQEIVDLWQADGTSLPRDAASLAAVARAYRNLKQWPPSLRLWRAALRQTPADAGLQRGYVMTLADAGQDLQAQAEAARLNGRLDPAAYYLTRAYVDKAGGRPWAALENATRARTLAPADDGIRQYYVTLLAANRVAGPALVEGASLPADQLRRLQADEAAELVRLSFVESRGEQQRFTLADRALARYDQLLAQWRTLPDAQVNYQQARIDRLGALLARSRMADVVADYQALLAEGRPVPDYAQRWAASAYLYLRQPDQAQAIFSRLNAAAPQRSGIGAQTELFYAQAENEQIDRAALLAQRASQQYPYFVRLYRLPTLTYNDDWLAAQILQQQALIYQRDLPEAERHITHLARTAPGNQGLRIALAGVYQARGWPRRAEEELKQVEGLDPRSLALEIQQGYVAQDLQEWRQMDLLADDVMRRAPESVASQQLERSRRIHHMSELRVSGNQGIDSDGPISGTHDFGLRAALYSAPIDDNWRLFTGWGFTTGQFTEGKGINRDLSAGAEWRSRDGWLEAEVANRNFGHGNQLGLRLSGWHDVNDQWRIGGAVARLSADTPLRAMTNGISANGGNLWLRWQQNESRELRASVAPSHFSDGNNRLEYGVEGRQRLLAGGRYTLDMNLTLAGSRNSLDDAPYYNPKSDFTLMPSVTLDSVLYRHYQTQWSQQIQAGAGSYWQQDYARKAITQLGYGQRIGWGGVLDAGAMLQWEKHPYDGKRERNISLTFDLNYRF</sequence>
<name>A0ABY5CNX0_9GAMM</name>
<gene>
    <name evidence="2" type="primary">pgaA</name>
    <name evidence="2" type="ORF">KFQ06_16855</name>
</gene>
<dbReference type="RefSeq" id="WP_252960765.1">
    <property type="nucleotide sequence ID" value="NZ_CAMIPH010000014.1"/>
</dbReference>
<dbReference type="NCBIfam" id="TIGR03939">
    <property type="entry name" value="PGA_TPR_OMP"/>
    <property type="match status" value="1"/>
</dbReference>
<dbReference type="Gene3D" id="1.25.40.10">
    <property type="entry name" value="Tetratricopeptide repeat domain"/>
    <property type="match status" value="1"/>
</dbReference>
<dbReference type="EMBL" id="CP074347">
    <property type="protein sequence ID" value="USU99710.1"/>
    <property type="molecule type" value="Genomic_DNA"/>
</dbReference>
<reference evidence="2" key="1">
    <citation type="journal article" date="2022" name="BMC Genomics">
        <title>Genome sequence of the entomopathogenic Serratia entomophila isolate 626 and characterisation of the species specific itaconate degradation pathway.</title>
        <authorList>
            <person name="Vaughan A.L."/>
            <person name="Altermann E."/>
            <person name="Glare T.R."/>
            <person name="Hurst M.R.H."/>
        </authorList>
    </citation>
    <scope>NUCLEOTIDE SEQUENCE</scope>
    <source>
        <strain evidence="2">626</strain>
    </source>
</reference>
<evidence type="ECO:0000259" key="1">
    <source>
        <dbReference type="Pfam" id="PF21197"/>
    </source>
</evidence>
<dbReference type="InterPro" id="IPR023870">
    <property type="entry name" value="PGA_export_porin_PgaA"/>
</dbReference>
<dbReference type="InterPro" id="IPR011990">
    <property type="entry name" value="TPR-like_helical_dom_sf"/>
</dbReference>